<name>A0A2L0ICP8_9GAMM</name>
<dbReference type="AlphaFoldDB" id="A0A2L0ICP8"/>
<sequence>MRLKSSQRVIMDLESYEEVLDFLDEYFAVRIKDEKYLNEMRKMINGSRKKKMVAIRPIQLLFLEYRTKFNDYSIVSKDEKKLWVDLIDYWQ</sequence>
<reference evidence="1 2" key="1">
    <citation type="submission" date="2018-01" db="EMBL/GenBank/DDBJ databases">
        <title>Complete and assembled Genome of Pantoea gaviniae DSM22758T.</title>
        <authorList>
            <person name="Stevens M.J.A."/>
            <person name="Zurfluh K."/>
            <person name="Stephan R."/>
        </authorList>
    </citation>
    <scope>NUCLEOTIDE SEQUENCE [LARGE SCALE GENOMIC DNA]</scope>
    <source>
        <strain evidence="1 2">DSM 22758</strain>
    </source>
</reference>
<dbReference type="KEGG" id="pgz:C2E15_03775"/>
<protein>
    <submittedName>
        <fullName evidence="1">Uncharacterized protein</fullName>
    </submittedName>
</protein>
<organism evidence="1 2">
    <name type="scientific">Mixta gaviniae</name>
    <dbReference type="NCBI Taxonomy" id="665914"/>
    <lineage>
        <taxon>Bacteria</taxon>
        <taxon>Pseudomonadati</taxon>
        <taxon>Pseudomonadota</taxon>
        <taxon>Gammaproteobacteria</taxon>
        <taxon>Enterobacterales</taxon>
        <taxon>Erwiniaceae</taxon>
        <taxon>Mixta</taxon>
    </lineage>
</organism>
<dbReference type="EMBL" id="CP026377">
    <property type="protein sequence ID" value="AUX92290.1"/>
    <property type="molecule type" value="Genomic_DNA"/>
</dbReference>
<evidence type="ECO:0000313" key="1">
    <source>
        <dbReference type="EMBL" id="AUX92290.1"/>
    </source>
</evidence>
<keyword evidence="2" id="KW-1185">Reference proteome</keyword>
<dbReference type="Proteomes" id="UP000238365">
    <property type="component" value="Chromosome"/>
</dbReference>
<accession>A0A2L0ICP8</accession>
<evidence type="ECO:0000313" key="2">
    <source>
        <dbReference type="Proteomes" id="UP000238365"/>
    </source>
</evidence>
<proteinExistence type="predicted"/>
<gene>
    <name evidence="1" type="ORF">C2E15_03775</name>
</gene>